<dbReference type="SUPFAM" id="SSF51905">
    <property type="entry name" value="FAD/NAD(P)-binding domain"/>
    <property type="match status" value="1"/>
</dbReference>
<reference evidence="2" key="1">
    <citation type="submission" date="2021-05" db="EMBL/GenBank/DDBJ databases">
        <title>Energy efficiency and biological interactions define the core microbiome of deep oligotrophic groundwater.</title>
        <authorList>
            <person name="Mehrshad M."/>
            <person name="Lopez-Fernandez M."/>
            <person name="Bell E."/>
            <person name="Bernier-Latmani R."/>
            <person name="Bertilsson S."/>
            <person name="Dopson M."/>
        </authorList>
    </citation>
    <scope>NUCLEOTIDE SEQUENCE</scope>
    <source>
        <strain evidence="2">Modern_marine.mb.64</strain>
    </source>
</reference>
<organism evidence="2 3">
    <name type="scientific">Eiseniibacteriota bacterium</name>
    <dbReference type="NCBI Taxonomy" id="2212470"/>
    <lineage>
        <taxon>Bacteria</taxon>
        <taxon>Candidatus Eiseniibacteriota</taxon>
    </lineage>
</organism>
<dbReference type="Proteomes" id="UP000777784">
    <property type="component" value="Unassembled WGS sequence"/>
</dbReference>
<dbReference type="AlphaFoldDB" id="A0A948RXV9"/>
<proteinExistence type="predicted"/>
<evidence type="ECO:0000313" key="2">
    <source>
        <dbReference type="EMBL" id="MBU2692481.1"/>
    </source>
</evidence>
<dbReference type="Gene3D" id="3.50.50.60">
    <property type="entry name" value="FAD/NAD(P)-binding domain"/>
    <property type="match status" value="1"/>
</dbReference>
<evidence type="ECO:0000313" key="3">
    <source>
        <dbReference type="Proteomes" id="UP000777784"/>
    </source>
</evidence>
<dbReference type="GO" id="GO:0050660">
    <property type="term" value="F:flavin adenine dinucleotide binding"/>
    <property type="evidence" value="ECO:0007669"/>
    <property type="project" value="TreeGrafter"/>
</dbReference>
<dbReference type="InterPro" id="IPR002937">
    <property type="entry name" value="Amino_oxidase"/>
</dbReference>
<name>A0A948RXV9_UNCEI</name>
<dbReference type="PANTHER" id="PTHR21197:SF0">
    <property type="entry name" value="UDP-GALACTOPYRANOSE MUTASE"/>
    <property type="match status" value="1"/>
</dbReference>
<protein>
    <submittedName>
        <fullName evidence="2">FAD-dependent oxidoreductase</fullName>
    </submittedName>
</protein>
<evidence type="ECO:0000259" key="1">
    <source>
        <dbReference type="Pfam" id="PF01593"/>
    </source>
</evidence>
<gene>
    <name evidence="2" type="ORF">KJ970_16295</name>
</gene>
<dbReference type="EMBL" id="JAHJDP010000093">
    <property type="protein sequence ID" value="MBU2692481.1"/>
    <property type="molecule type" value="Genomic_DNA"/>
</dbReference>
<dbReference type="GO" id="GO:0005829">
    <property type="term" value="C:cytosol"/>
    <property type="evidence" value="ECO:0007669"/>
    <property type="project" value="TreeGrafter"/>
</dbReference>
<comment type="caution">
    <text evidence="2">The sequence shown here is derived from an EMBL/GenBank/DDBJ whole genome shotgun (WGS) entry which is preliminary data.</text>
</comment>
<dbReference type="GO" id="GO:0016491">
    <property type="term" value="F:oxidoreductase activity"/>
    <property type="evidence" value="ECO:0007669"/>
    <property type="project" value="InterPro"/>
</dbReference>
<sequence>MSSPLKILGGGMAGLSTGYFAQKYGIPFTIYEADEQVGGNTKTFQHGDFRFDSGAHRFHDKDPLMTRELKLLLGDDLTEIHAPSQIYHNGRFINFPLSPLNLMFRLGPVSFLGGALDVLRSRLKQSHKHQHFESFAVQTYGKDIAKRFLLNYSEKLWGSSCENLSIDIAGKRLKGLDLRTFLVESFMGRSAATRHMERASFYYPLGGIQCIPDRMAGVCDSRNIRCGARVTKVFHTETRLQAMELNHAEIVGLDRSEVVSTLPLPSFIQSLDPSPPEPLLEAARSLRFRSMVLVTHLLTKESVTNNATVYFPDSNFPFTRIYEPRNRDHSLSPVGFTSLVAEIPCQQGDAVWEADRDELIDRVRIHLIRMGWIHEGEIMDATIRRFSNAYPILERGYEEKVSRLNAYLSRFSNLKSEGRNAKFVYSWIHDMMRYGFEVVSSCHSGVSGQICEPEVLSGEQIHS</sequence>
<feature type="domain" description="Amine oxidase" evidence="1">
    <location>
        <begin position="12"/>
        <end position="370"/>
    </location>
</feature>
<dbReference type="PANTHER" id="PTHR21197">
    <property type="entry name" value="UDP-GALACTOPYRANOSE MUTASE"/>
    <property type="match status" value="1"/>
</dbReference>
<dbReference type="GO" id="GO:0008767">
    <property type="term" value="F:UDP-galactopyranose mutase activity"/>
    <property type="evidence" value="ECO:0007669"/>
    <property type="project" value="TreeGrafter"/>
</dbReference>
<dbReference type="InterPro" id="IPR036188">
    <property type="entry name" value="FAD/NAD-bd_sf"/>
</dbReference>
<dbReference type="Pfam" id="PF01593">
    <property type="entry name" value="Amino_oxidase"/>
    <property type="match status" value="1"/>
</dbReference>
<accession>A0A948RXV9</accession>